<accession>A0A2P6NHA9</accession>
<keyword evidence="5" id="KW-1185">Reference proteome</keyword>
<dbReference type="GO" id="GO:0042147">
    <property type="term" value="P:retrograde transport, endosome to Golgi"/>
    <property type="evidence" value="ECO:0007669"/>
    <property type="project" value="TreeGrafter"/>
</dbReference>
<dbReference type="InterPro" id="IPR046837">
    <property type="entry name" value="Laa1/Sip1/HEATR5-like_HEAT"/>
</dbReference>
<dbReference type="FunCoup" id="A0A2P6NHA9">
    <property type="interactions" value="155"/>
</dbReference>
<evidence type="ECO:0000256" key="2">
    <source>
        <dbReference type="SAM" id="MobiDB-lite"/>
    </source>
</evidence>
<dbReference type="PANTHER" id="PTHR21663:SF0">
    <property type="entry name" value="HEAT REPEAT-CONTAINING PROTEIN 5B"/>
    <property type="match status" value="1"/>
</dbReference>
<dbReference type="GO" id="GO:0030139">
    <property type="term" value="C:endocytic vesicle"/>
    <property type="evidence" value="ECO:0007669"/>
    <property type="project" value="TreeGrafter"/>
</dbReference>
<dbReference type="InterPro" id="IPR040108">
    <property type="entry name" value="Laa1/Sip1/HEATR5"/>
</dbReference>
<protein>
    <submittedName>
        <fullName evidence="4">HEAT repeat containing 5B</fullName>
    </submittedName>
</protein>
<dbReference type="EMBL" id="MDYQ01000084">
    <property type="protein sequence ID" value="PRP83338.1"/>
    <property type="molecule type" value="Genomic_DNA"/>
</dbReference>
<dbReference type="OrthoDB" id="192608at2759"/>
<evidence type="ECO:0000259" key="3">
    <source>
        <dbReference type="Pfam" id="PF25808"/>
    </source>
</evidence>
<dbReference type="Gene3D" id="1.25.10.10">
    <property type="entry name" value="Leucine-rich Repeat Variant"/>
    <property type="match status" value="3"/>
</dbReference>
<dbReference type="InterPro" id="IPR016024">
    <property type="entry name" value="ARM-type_fold"/>
</dbReference>
<feature type="compositionally biased region" description="Basic and acidic residues" evidence="2">
    <location>
        <begin position="1178"/>
        <end position="1191"/>
    </location>
</feature>
<dbReference type="InterPro" id="IPR057981">
    <property type="entry name" value="TPR_LAA1-like_C"/>
</dbReference>
<feature type="domain" description="LAA1-like C-terminal TPR repeats" evidence="3">
    <location>
        <begin position="1752"/>
        <end position="1916"/>
    </location>
</feature>
<name>A0A2P6NHA9_9EUKA</name>
<comment type="similarity">
    <text evidence="1">Belongs to the HEATR5 family.</text>
</comment>
<evidence type="ECO:0000256" key="1">
    <source>
        <dbReference type="ARBA" id="ARBA00008304"/>
    </source>
</evidence>
<dbReference type="Proteomes" id="UP000241769">
    <property type="component" value="Unassembled WGS sequence"/>
</dbReference>
<organism evidence="4 5">
    <name type="scientific">Planoprotostelium fungivorum</name>
    <dbReference type="NCBI Taxonomy" id="1890364"/>
    <lineage>
        <taxon>Eukaryota</taxon>
        <taxon>Amoebozoa</taxon>
        <taxon>Evosea</taxon>
        <taxon>Variosea</taxon>
        <taxon>Cavosteliida</taxon>
        <taxon>Cavosteliaceae</taxon>
        <taxon>Planoprotostelium</taxon>
    </lineage>
</organism>
<dbReference type="InParanoid" id="A0A2P6NHA9"/>
<sequence>MRLWRRNFAAVVVRRYRSNIAYADAHTMSHTLDERLVSLKKIVEEEEKGQNRSTEKFELLWDLEGFVQTLPKETVTEKHAEFVKYLQQALITGQDGPVLTRLVVRNLNVFLNYDSNYRSPLNVAKNIQTMLVKATNPSVKCTYITALGELCMFKDRSLQLASILVELVGLFLKLLKSVEVPVRVASIDALRCIVEGGGQSTAFVHQDIIKGIRPAFIDKVADVKIAGYEAMLSVAAVTNNFAYLDGQNGGVNLSIKNMEDPSPAVRSAASKCLGKHLSLALLAPPPKPGALTPSKKPITTWTIQNTTALLCNTFLRSSKREGRASAAQSLVVFLNNLTPKVMEKNLEFLLGSTLTLLNTNKNVEDVNQWIECVKYILNQGITEVIGETGHQVMIRGLAQLVSKKSTQDNESMTLAILYQINKLIIVLGVNSVRDSLSRDILPQLMQHNSDHVKYTTGITWKCLGSALPNHLAQFITECLAKCTSEHAVSTVAKPDVIKSHLSSLQAVGLSTACLISSIPDAPQGIPNTVLDVAFQTATNFLRSDSHKANVREVVTQIGWSLLTSLMSLGSTFTEARISDLFQIWNKYLVTDVVSLFVEGSTDDVEINPKAGEKEVRALTSSKEDALVSLHAFIRNAKSILSSRVIKQINTLINGLLNNLTSLPDVKYTAATIQSINHLKYHLVLCFSALPPSSYSSSFVHLLRLLAAQVVEGSTVDMRLVLHQKGGDAMLGPWPRGTAAVQSELMHPTVCNHFILSHLWTGEITSLADHKPVDLNIRLTNVCVILFGQLFCLQSEKNRTQLISHFVNCTKSNTSPAVKSTMHTNILGAILYSLREVMKRKESLGNSKLETILFDFLTLFVGDSAVDTRRAACESLGVLARVQGDAMTDQIVKWNQEALKKTKDPNWMMGCAFLQGSINRYVGGMRCGPHLRASVALLHNIIRDVVLHPSPHSSSIDQWALHSLALTAESAGAAFDPFVNSTLGLLTLLIVRSPSPSQAGQPSVWSLDVQELQAIAEVSNAILHAMGPELTSNHLVLRKSKAIIEQLRVHEDGAVQCGALDFQQSLILFASHTLDVPWLVDYLLKQFLSPKAKTRRASLSCFRQLSQLELKTLYKSAGNDLEERLFIMFDGERDEKCRSEIQLIITSLLDGLVRLCPTRWIQLCKKMVCTSSASSLVEEKDTEEAKAEKDEVVEVTEGAAESGEGANQSLTNRTEDNRDASVFMPRWHTKIFSMQCVNRIFDVLKGDERQFDMFKADEQKQLNGDKGDFLIYNVADLVSMGFISATSDADTIRPYGVQLLKLLVDTMGETIDPDYAGHPILEQYQAQFVSALRPAFAAEAPPTVTQSACGLLQSYLRSPIIRDNRMASKILNLIANPVENLKELSYKAYNEDSATMVQLSILGTLGELYNDTNHSETQKEKFLPSLIPLLPKIKSLWLGALRDYAVLTTQSKASQKVYQAAFFTYPSSDVVLNSFKTAYLPILQSTTSLLSTPFWSRSEEDSEDEIAFYVLLGIAVNALAGTFEAGKAVVALRSMQQLLSGPHLKRADLLPYDLCKEIVNLIRSLVEAKDLTLQTECFRLIQALIHNLDKSYFSQGAGVEILQELLNNALSTARYYIPDLHSNSSEVTVISTTGDIVSVIEMLTSVIVQGTCRLPPTLREEYTPITLYSLVRLSLLRGDTTTNQSLLRVARNGFRDMSLVAREEPGVRKWMNVCFGSLTEGMRENITGERVELLLNLLQDLPMDEDAEEIHLRCCHTLREALKGDVTLQATVLVNLRNFVTSTSAKPDSLECRTSVKYLGYLVPDMVLLLWRRRRDTSEITTEDMSVANECIRLLITAQTLSKDTPELLGLVIQTLVGLLEPMNTSDQLHTVGLQVLLKLATSAPEFKNQVAQLSEGERGRLETSVKLSVQQSQEAAAKAASTAVKTATPLKMDFSKYK</sequence>
<evidence type="ECO:0000313" key="4">
    <source>
        <dbReference type="EMBL" id="PRP83338.1"/>
    </source>
</evidence>
<proteinExistence type="inferred from homology"/>
<gene>
    <name evidence="4" type="ORF">PROFUN_09319</name>
</gene>
<dbReference type="InterPro" id="IPR011989">
    <property type="entry name" value="ARM-like"/>
</dbReference>
<dbReference type="PANTHER" id="PTHR21663">
    <property type="entry name" value="HYPOTHETICAL HEAT DOMAIN-CONTAINING"/>
    <property type="match status" value="1"/>
</dbReference>
<dbReference type="GO" id="GO:0016020">
    <property type="term" value="C:membrane"/>
    <property type="evidence" value="ECO:0007669"/>
    <property type="project" value="TreeGrafter"/>
</dbReference>
<dbReference type="SUPFAM" id="SSF48371">
    <property type="entry name" value="ARM repeat"/>
    <property type="match status" value="2"/>
</dbReference>
<dbReference type="GO" id="GO:0008104">
    <property type="term" value="P:intracellular protein localization"/>
    <property type="evidence" value="ECO:0007669"/>
    <property type="project" value="TreeGrafter"/>
</dbReference>
<reference evidence="4 5" key="1">
    <citation type="journal article" date="2018" name="Genome Biol. Evol.">
        <title>Multiple Roots of Fruiting Body Formation in Amoebozoa.</title>
        <authorList>
            <person name="Hillmann F."/>
            <person name="Forbes G."/>
            <person name="Novohradska S."/>
            <person name="Ferling I."/>
            <person name="Riege K."/>
            <person name="Groth M."/>
            <person name="Westermann M."/>
            <person name="Marz M."/>
            <person name="Spaller T."/>
            <person name="Winckler T."/>
            <person name="Schaap P."/>
            <person name="Glockner G."/>
        </authorList>
    </citation>
    <scope>NUCLEOTIDE SEQUENCE [LARGE SCALE GENOMIC DNA]</scope>
    <source>
        <strain evidence="4 5">Jena</strain>
    </source>
</reference>
<dbReference type="Pfam" id="PF20210">
    <property type="entry name" value="Laa1_Sip1_HTR5"/>
    <property type="match status" value="1"/>
</dbReference>
<dbReference type="GO" id="GO:0005829">
    <property type="term" value="C:cytosol"/>
    <property type="evidence" value="ECO:0007669"/>
    <property type="project" value="GOC"/>
</dbReference>
<dbReference type="GO" id="GO:0005794">
    <property type="term" value="C:Golgi apparatus"/>
    <property type="evidence" value="ECO:0007669"/>
    <property type="project" value="TreeGrafter"/>
</dbReference>
<evidence type="ECO:0000313" key="5">
    <source>
        <dbReference type="Proteomes" id="UP000241769"/>
    </source>
</evidence>
<comment type="caution">
    <text evidence="4">The sequence shown here is derived from an EMBL/GenBank/DDBJ whole genome shotgun (WGS) entry which is preliminary data.</text>
</comment>
<dbReference type="GO" id="GO:0006897">
    <property type="term" value="P:endocytosis"/>
    <property type="evidence" value="ECO:0007669"/>
    <property type="project" value="TreeGrafter"/>
</dbReference>
<dbReference type="Pfam" id="PF25808">
    <property type="entry name" value="TPR_LAA1_C"/>
    <property type="match status" value="1"/>
</dbReference>
<feature type="region of interest" description="Disordered" evidence="2">
    <location>
        <begin position="1178"/>
        <end position="1213"/>
    </location>
</feature>
<dbReference type="STRING" id="1890364.A0A2P6NHA9"/>